<dbReference type="SMART" id="SM00408">
    <property type="entry name" value="IGc2"/>
    <property type="match status" value="2"/>
</dbReference>
<dbReference type="Gene3D" id="3.40.50.300">
    <property type="entry name" value="P-loop containing nucleotide triphosphate hydrolases"/>
    <property type="match status" value="1"/>
</dbReference>
<dbReference type="InterPro" id="IPR013098">
    <property type="entry name" value="Ig_I-set"/>
</dbReference>
<dbReference type="PROSITE" id="PS50835">
    <property type="entry name" value="IG_LIKE"/>
    <property type="match status" value="2"/>
</dbReference>
<gene>
    <name evidence="2" type="ORF">KP79_PYT20660</name>
</gene>
<dbReference type="PANTHER" id="PTHR14241:SF32">
    <property type="entry name" value="VWFA DOMAIN-CONTAINING PROTEIN-RELATED"/>
    <property type="match status" value="1"/>
</dbReference>
<dbReference type="OrthoDB" id="25620at2759"/>
<dbReference type="InterPro" id="IPR006073">
    <property type="entry name" value="GTP-bd"/>
</dbReference>
<dbReference type="CDD" id="cd00096">
    <property type="entry name" value="Ig"/>
    <property type="match status" value="1"/>
</dbReference>
<proteinExistence type="predicted"/>
<dbReference type="InterPro" id="IPR003599">
    <property type="entry name" value="Ig_sub"/>
</dbReference>
<dbReference type="SUPFAM" id="SSF48726">
    <property type="entry name" value="Immunoglobulin"/>
    <property type="match status" value="2"/>
</dbReference>
<dbReference type="PANTHER" id="PTHR14241">
    <property type="entry name" value="INTERFERON-INDUCED PROTEIN 44"/>
    <property type="match status" value="1"/>
</dbReference>
<dbReference type="InterPro" id="IPR007110">
    <property type="entry name" value="Ig-like_dom"/>
</dbReference>
<dbReference type="SUPFAM" id="SSF52540">
    <property type="entry name" value="P-loop containing nucleoside triphosphate hydrolases"/>
    <property type="match status" value="1"/>
</dbReference>
<comment type="caution">
    <text evidence="2">The sequence shown here is derived from an EMBL/GenBank/DDBJ whole genome shotgun (WGS) entry which is preliminary data.</text>
</comment>
<dbReference type="STRING" id="6573.A0A210QK07"/>
<feature type="domain" description="Ig-like" evidence="1">
    <location>
        <begin position="106"/>
        <end position="190"/>
    </location>
</feature>
<protein>
    <submittedName>
        <fullName evidence="2">Interferon-induced protein 44-like</fullName>
    </submittedName>
</protein>
<keyword evidence="3" id="KW-1185">Reference proteome</keyword>
<dbReference type="Proteomes" id="UP000242188">
    <property type="component" value="Unassembled WGS sequence"/>
</dbReference>
<evidence type="ECO:0000313" key="3">
    <source>
        <dbReference type="Proteomes" id="UP000242188"/>
    </source>
</evidence>
<dbReference type="InterPro" id="IPR003598">
    <property type="entry name" value="Ig_sub2"/>
</dbReference>
<feature type="domain" description="Ig-like" evidence="1">
    <location>
        <begin position="9"/>
        <end position="101"/>
    </location>
</feature>
<accession>A0A210QK07</accession>
<evidence type="ECO:0000313" key="2">
    <source>
        <dbReference type="EMBL" id="OWF49084.1"/>
    </source>
</evidence>
<name>A0A210QK07_MIZYE</name>
<dbReference type="AlphaFoldDB" id="A0A210QK07"/>
<dbReference type="InterPro" id="IPR027417">
    <property type="entry name" value="P-loop_NTPase"/>
</dbReference>
<evidence type="ECO:0000259" key="1">
    <source>
        <dbReference type="PROSITE" id="PS50835"/>
    </source>
</evidence>
<reference evidence="2 3" key="1">
    <citation type="journal article" date="2017" name="Nat. Ecol. Evol.">
        <title>Scallop genome provides insights into evolution of bilaterian karyotype and development.</title>
        <authorList>
            <person name="Wang S."/>
            <person name="Zhang J."/>
            <person name="Jiao W."/>
            <person name="Li J."/>
            <person name="Xun X."/>
            <person name="Sun Y."/>
            <person name="Guo X."/>
            <person name="Huan P."/>
            <person name="Dong B."/>
            <person name="Zhang L."/>
            <person name="Hu X."/>
            <person name="Sun X."/>
            <person name="Wang J."/>
            <person name="Zhao C."/>
            <person name="Wang Y."/>
            <person name="Wang D."/>
            <person name="Huang X."/>
            <person name="Wang R."/>
            <person name="Lv J."/>
            <person name="Li Y."/>
            <person name="Zhang Z."/>
            <person name="Liu B."/>
            <person name="Lu W."/>
            <person name="Hui Y."/>
            <person name="Liang J."/>
            <person name="Zhou Z."/>
            <person name="Hou R."/>
            <person name="Li X."/>
            <person name="Liu Y."/>
            <person name="Li H."/>
            <person name="Ning X."/>
            <person name="Lin Y."/>
            <person name="Zhao L."/>
            <person name="Xing Q."/>
            <person name="Dou J."/>
            <person name="Li Y."/>
            <person name="Mao J."/>
            <person name="Guo H."/>
            <person name="Dou H."/>
            <person name="Li T."/>
            <person name="Mu C."/>
            <person name="Jiang W."/>
            <person name="Fu Q."/>
            <person name="Fu X."/>
            <person name="Miao Y."/>
            <person name="Liu J."/>
            <person name="Yu Q."/>
            <person name="Li R."/>
            <person name="Liao H."/>
            <person name="Li X."/>
            <person name="Kong Y."/>
            <person name="Jiang Z."/>
            <person name="Chourrout D."/>
            <person name="Li R."/>
            <person name="Bao Z."/>
        </authorList>
    </citation>
    <scope>NUCLEOTIDE SEQUENCE [LARGE SCALE GENOMIC DNA]</scope>
    <source>
        <strain evidence="2 3">PY_sf001</strain>
    </source>
</reference>
<dbReference type="SMART" id="SM00409">
    <property type="entry name" value="IG"/>
    <property type="match status" value="2"/>
</dbReference>
<dbReference type="Pfam" id="PF07679">
    <property type="entry name" value="I-set"/>
    <property type="match status" value="2"/>
</dbReference>
<dbReference type="InterPro" id="IPR036179">
    <property type="entry name" value="Ig-like_dom_sf"/>
</dbReference>
<dbReference type="EMBL" id="NEDP02003256">
    <property type="protein sequence ID" value="OWF49084.1"/>
    <property type="molecule type" value="Genomic_DNA"/>
</dbReference>
<dbReference type="Gene3D" id="2.60.40.10">
    <property type="entry name" value="Immunoglobulins"/>
    <property type="match status" value="2"/>
</dbReference>
<dbReference type="Pfam" id="PF01926">
    <property type="entry name" value="MMR_HSR1"/>
    <property type="match status" value="1"/>
</dbReference>
<organism evidence="2 3">
    <name type="scientific">Mizuhopecten yessoensis</name>
    <name type="common">Japanese scallop</name>
    <name type="synonym">Patinopecten yessoensis</name>
    <dbReference type="NCBI Taxonomy" id="6573"/>
    <lineage>
        <taxon>Eukaryota</taxon>
        <taxon>Metazoa</taxon>
        <taxon>Spiralia</taxon>
        <taxon>Lophotrochozoa</taxon>
        <taxon>Mollusca</taxon>
        <taxon>Bivalvia</taxon>
        <taxon>Autobranchia</taxon>
        <taxon>Pteriomorphia</taxon>
        <taxon>Pectinida</taxon>
        <taxon>Pectinoidea</taxon>
        <taxon>Pectinidae</taxon>
        <taxon>Mizuhopecten</taxon>
    </lineage>
</organism>
<sequence>MGNIFRPGPKPIIAPVEKSTVAEVNQSAVIKCKVDNAISAYWSTFKDGTRQKIDKNDGRYKVHFSGGICSLRILKVEIDDGGFYVCTATGSNGTTEQQQVNLRVGPTIQIEKQRYKCYTNSHVTLKCNAVGADRCEWKSKEPITVPSYRYELNQDFSLTIHELEENDRGEYTCTVTNDHSGLEKRSEKITLDVVPFCKKIDWKNKGQKDELLKEVKEIAKENFRILLYGHTNSGKSSFINSLKTAVTGELSEITPQGSTDQSKTTKDSHLKIADLPFTICDTSGFDNTAKGDRIDVDLLNILQNKKETGNSDTVKPRKPIHAADRSKLPMFCVVYVVACNMVKLIPDEKCARIKLLQRKIEQLGFQMVILITKIDLLMKEDISMTYGSDQLRDEMEVLHKKIGIDEKNMYAVQNYCRETGTDDHMDQALLYALRCILQKLTDISDAYGSQNEEE</sequence>
<dbReference type="GO" id="GO:0005525">
    <property type="term" value="F:GTP binding"/>
    <property type="evidence" value="ECO:0007669"/>
    <property type="project" value="InterPro"/>
</dbReference>
<dbReference type="InterPro" id="IPR013783">
    <property type="entry name" value="Ig-like_fold"/>
</dbReference>